<evidence type="ECO:0000259" key="2">
    <source>
        <dbReference type="Pfam" id="PF04650"/>
    </source>
</evidence>
<dbReference type="Proteomes" id="UP000216008">
    <property type="component" value="Unassembled WGS sequence"/>
</dbReference>
<dbReference type="InterPro" id="IPR005877">
    <property type="entry name" value="YSIRK_signal_dom"/>
</dbReference>
<dbReference type="NCBIfam" id="TIGR01168">
    <property type="entry name" value="YSIRK_signal"/>
    <property type="match status" value="1"/>
</dbReference>
<accession>A0A267M3A3</accession>
<proteinExistence type="predicted"/>
<dbReference type="AlphaFoldDB" id="A0A267M3A3"/>
<comment type="caution">
    <text evidence="3">The sequence shown here is derived from an EMBL/GenBank/DDBJ whole genome shotgun (WGS) entry which is preliminary data.</text>
</comment>
<keyword evidence="1" id="KW-0732">Signal</keyword>
<name>A0A267M3A3_LACJH</name>
<dbReference type="EMBL" id="NIBD01000082">
    <property type="protein sequence ID" value="PAB53280.1"/>
    <property type="molecule type" value="Genomic_DNA"/>
</dbReference>
<evidence type="ECO:0000313" key="3">
    <source>
        <dbReference type="EMBL" id="PAB53280.1"/>
    </source>
</evidence>
<protein>
    <recommendedName>
        <fullName evidence="2">YSIRK Gram-positive signal peptide domain-containing protein</fullName>
    </recommendedName>
</protein>
<gene>
    <name evidence="3" type="ORF">A3Q24_10065</name>
</gene>
<feature type="domain" description="YSIRK Gram-positive signal peptide" evidence="2">
    <location>
        <begin position="12"/>
        <end position="32"/>
    </location>
</feature>
<sequence length="32" mass="3751">MRRKYSMLMKDNTKQRFSLRKLSIGMCSAVLG</sequence>
<reference evidence="3 4" key="1">
    <citation type="submission" date="2017-05" db="EMBL/GenBank/DDBJ databases">
        <title>Lactobacillus johnsonii from commercial turkeys.</title>
        <authorList>
            <person name="Johnson T.J."/>
            <person name="Youmans B."/>
        </authorList>
    </citation>
    <scope>NUCLEOTIDE SEQUENCE [LARGE SCALE GENOMIC DNA]</scope>
    <source>
        <strain evidence="3 4">UMNLJ114</strain>
    </source>
</reference>
<evidence type="ECO:0000256" key="1">
    <source>
        <dbReference type="ARBA" id="ARBA00022729"/>
    </source>
</evidence>
<dbReference type="Pfam" id="PF04650">
    <property type="entry name" value="YSIRK_signal"/>
    <property type="match status" value="1"/>
</dbReference>
<evidence type="ECO:0000313" key="4">
    <source>
        <dbReference type="Proteomes" id="UP000216008"/>
    </source>
</evidence>
<organism evidence="3 4">
    <name type="scientific">Lactobacillus johnsonii</name>
    <dbReference type="NCBI Taxonomy" id="33959"/>
    <lineage>
        <taxon>Bacteria</taxon>
        <taxon>Bacillati</taxon>
        <taxon>Bacillota</taxon>
        <taxon>Bacilli</taxon>
        <taxon>Lactobacillales</taxon>
        <taxon>Lactobacillaceae</taxon>
        <taxon>Lactobacillus</taxon>
    </lineage>
</organism>